<evidence type="ECO:0000256" key="8">
    <source>
        <dbReference type="ARBA" id="ARBA00070796"/>
    </source>
</evidence>
<evidence type="ECO:0000256" key="3">
    <source>
        <dbReference type="ARBA" id="ARBA00022857"/>
    </source>
</evidence>
<evidence type="ECO:0000256" key="2">
    <source>
        <dbReference type="ARBA" id="ARBA00022729"/>
    </source>
</evidence>
<dbReference type="Gene3D" id="3.90.180.10">
    <property type="entry name" value="Medium-chain alcohol dehydrogenases, catalytic domain"/>
    <property type="match status" value="1"/>
</dbReference>
<feature type="domain" description="Enoyl reductase (ER)" evidence="9">
    <location>
        <begin position="635"/>
        <end position="949"/>
    </location>
</feature>
<dbReference type="OrthoDB" id="4928156at2759"/>
<dbReference type="STRING" id="2004952.A0A2C5Y8Y9"/>
<proteinExistence type="predicted"/>
<dbReference type="GO" id="GO:0070402">
    <property type="term" value="F:NADPH binding"/>
    <property type="evidence" value="ECO:0007669"/>
    <property type="project" value="TreeGrafter"/>
</dbReference>
<dbReference type="Pfam" id="PF01375">
    <property type="entry name" value="Enterotoxin_a"/>
    <property type="match status" value="2"/>
</dbReference>
<keyword evidence="4" id="KW-0560">Oxidoreductase</keyword>
<dbReference type="PANTHER" id="PTHR48106:SF13">
    <property type="entry name" value="QUINONE OXIDOREDUCTASE-RELATED"/>
    <property type="match status" value="1"/>
</dbReference>
<organism evidence="10 11">
    <name type="scientific">Ophiocordyceps camponoti-rufipedis</name>
    <dbReference type="NCBI Taxonomy" id="2004952"/>
    <lineage>
        <taxon>Eukaryota</taxon>
        <taxon>Fungi</taxon>
        <taxon>Dikarya</taxon>
        <taxon>Ascomycota</taxon>
        <taxon>Pezizomycotina</taxon>
        <taxon>Sordariomycetes</taxon>
        <taxon>Hypocreomycetidae</taxon>
        <taxon>Hypocreales</taxon>
        <taxon>Ophiocordycipitaceae</taxon>
        <taxon>Ophiocordyceps</taxon>
    </lineage>
</organism>
<dbReference type="PANTHER" id="PTHR48106">
    <property type="entry name" value="QUINONE OXIDOREDUCTASE PIG3-RELATED"/>
    <property type="match status" value="1"/>
</dbReference>
<evidence type="ECO:0000256" key="1">
    <source>
        <dbReference type="ARBA" id="ARBA00022656"/>
    </source>
</evidence>
<dbReference type="InterPro" id="IPR001144">
    <property type="entry name" value="Enterotoxin_A"/>
</dbReference>
<gene>
    <name evidence="10" type="ORF">CDD80_3011</name>
</gene>
<dbReference type="SMART" id="SM00829">
    <property type="entry name" value="PKS_ER"/>
    <property type="match status" value="1"/>
</dbReference>
<dbReference type="Pfam" id="PF00107">
    <property type="entry name" value="ADH_zinc_N"/>
    <property type="match status" value="1"/>
</dbReference>
<dbReference type="SUPFAM" id="SSF50129">
    <property type="entry name" value="GroES-like"/>
    <property type="match status" value="1"/>
</dbReference>
<reference evidence="10 11" key="1">
    <citation type="submission" date="2017-06" db="EMBL/GenBank/DDBJ databases">
        <title>Ant-infecting Ophiocordyceps genomes reveal a high diversity of potential behavioral manipulation genes and a possible major role for enterotoxins.</title>
        <authorList>
            <person name="De Bekker C."/>
            <person name="Evans H.C."/>
            <person name="Brachmann A."/>
            <person name="Hughes D.P."/>
        </authorList>
    </citation>
    <scope>NUCLEOTIDE SEQUENCE [LARGE SCALE GENOMIC DNA]</scope>
    <source>
        <strain evidence="10 11">Map16</strain>
    </source>
</reference>
<dbReference type="InterPro" id="IPR013149">
    <property type="entry name" value="ADH-like_C"/>
</dbReference>
<dbReference type="Gene3D" id="3.40.50.720">
    <property type="entry name" value="NAD(P)-binding Rossmann-like Domain"/>
    <property type="match status" value="1"/>
</dbReference>
<sequence length="952" mass="104991">MLLWFRLAVIRGRVQIRYRWNGIISKDIFDLYDPPEILWRGEVTRTPTQTKRMGGLYSQGLEKLRRNRTITSQELWDGCSLYSHSQRSSAGYSQYISASRDPFSALYLEMVERRLKKELEDYPVYLYKIHADHAMFELNASLGMANPHPQEPEWVSVGLIPWVQVMGWYTVKLHEVSSVFNADMTIRKKAVFHPNPAYNATLYETQRATGPQPQLAGFPRTFPAWEKGPWKPYKNKATTQLLGEYVWHHVCERTYACYRLHRPLLRATSLTAETEDSPPAHEADAAVRDNPPKIIFVGHFLWPDEAKKQNGFLTAADRVYHDTAAPPEAYTLKQHLDVYNPQRTTYYIQGSENFGTAAEWAARSASRHTLGFEGVVYAVHATPNMVDVGLTVGNYYGDLNPTAQRFAIAGGVKWSQVQGWVQIPANYTRIPAADIGPRADVRGRLEKAFKEDISLFQSNPDYDRSFDKYTANKRSQKQLFSRSNPEKMLKDFMNLTASAYGWTGNFPLFEVGQVRTAADSREAKKTNQVPQPHATGTLDRIRGFMRAHPVVVSLLPEAVASITIPGYLQFDSIVQAAQAGMEALEGSALFSTETVSASTQFGAGIAVGAPSFILRRTTKMALPSTMKAVQISRNGGTEVLELHPEAPVPKPGPGQVVVRNLFAGVNFIDTYFRTGLYPAPSLPLTLGREAAGEVVFSSSSSGGIAVGTRVVYVPIALDAGTYAQYTAVDEDRIVAIPDGVGTDVAAAVFLQGLTAWTLIREAANVQPDTWTLVHAAAGGVGLLLVQMLRLVGARVIAAAGDADKRELARRNGAGWVVDSRADDLVAKVKEITGGHGVDVIFDGVGKATFDADLDMIAVKGLLISFGNASGAVPPLNLLRLTAKNIKLMRPTLNVYVADRGDLVKYSNELFDLVASKKINVAIHDVYPLQDVARAHTDIESRKTTGKLLLDCQ</sequence>
<dbReference type="Proteomes" id="UP000226431">
    <property type="component" value="Unassembled WGS sequence"/>
</dbReference>
<evidence type="ECO:0000256" key="6">
    <source>
        <dbReference type="ARBA" id="ARBA00023157"/>
    </source>
</evidence>
<dbReference type="GO" id="GO:0003960">
    <property type="term" value="F:quinone reductase (NADPH) activity"/>
    <property type="evidence" value="ECO:0007669"/>
    <property type="project" value="InterPro"/>
</dbReference>
<dbReference type="Gene3D" id="3.90.210.10">
    <property type="entry name" value="Heat-Labile Enterotoxin, subunit A"/>
    <property type="match status" value="2"/>
</dbReference>
<dbReference type="InterPro" id="IPR011032">
    <property type="entry name" value="GroES-like_sf"/>
</dbReference>
<dbReference type="SUPFAM" id="SSF56399">
    <property type="entry name" value="ADP-ribosylation"/>
    <property type="match status" value="2"/>
</dbReference>
<dbReference type="GO" id="GO:0090729">
    <property type="term" value="F:toxin activity"/>
    <property type="evidence" value="ECO:0007669"/>
    <property type="project" value="UniProtKB-KW"/>
</dbReference>
<dbReference type="FunFam" id="3.40.50.720:FF:000053">
    <property type="entry name" value="Quinone oxidoreductase 1"/>
    <property type="match status" value="1"/>
</dbReference>
<evidence type="ECO:0000313" key="11">
    <source>
        <dbReference type="Proteomes" id="UP000226431"/>
    </source>
</evidence>
<accession>A0A2C5Y8Y9</accession>
<evidence type="ECO:0000256" key="5">
    <source>
        <dbReference type="ARBA" id="ARBA00023026"/>
    </source>
</evidence>
<keyword evidence="5" id="KW-0843">Virulence</keyword>
<dbReference type="AlphaFoldDB" id="A0A2C5Y8Y9"/>
<dbReference type="SUPFAM" id="SSF51735">
    <property type="entry name" value="NAD(P)-binding Rossmann-fold domains"/>
    <property type="match status" value="1"/>
</dbReference>
<dbReference type="GO" id="GO:0005829">
    <property type="term" value="C:cytosol"/>
    <property type="evidence" value="ECO:0007669"/>
    <property type="project" value="TreeGrafter"/>
</dbReference>
<dbReference type="InterPro" id="IPR020843">
    <property type="entry name" value="ER"/>
</dbReference>
<dbReference type="InterPro" id="IPR036291">
    <property type="entry name" value="NAD(P)-bd_dom_sf"/>
</dbReference>
<keyword evidence="1" id="KW-0800">Toxin</keyword>
<evidence type="ECO:0000259" key="9">
    <source>
        <dbReference type="SMART" id="SM00829"/>
    </source>
</evidence>
<keyword evidence="2" id="KW-0732">Signal</keyword>
<dbReference type="GO" id="GO:0035925">
    <property type="term" value="F:mRNA 3'-UTR AU-rich region binding"/>
    <property type="evidence" value="ECO:0007669"/>
    <property type="project" value="TreeGrafter"/>
</dbReference>
<protein>
    <recommendedName>
        <fullName evidence="8">Probable quinone oxidoreductase</fullName>
    </recommendedName>
    <alternativeName>
        <fullName evidence="7">NADPH:quinone reductase</fullName>
    </alternativeName>
</protein>
<dbReference type="InterPro" id="IPR047618">
    <property type="entry name" value="QOR-like"/>
</dbReference>
<dbReference type="InterPro" id="IPR013154">
    <property type="entry name" value="ADH-like_N"/>
</dbReference>
<dbReference type="CDD" id="cd05286">
    <property type="entry name" value="QOR2"/>
    <property type="match status" value="1"/>
</dbReference>
<dbReference type="Pfam" id="PF08240">
    <property type="entry name" value="ADH_N"/>
    <property type="match status" value="1"/>
</dbReference>
<evidence type="ECO:0000256" key="4">
    <source>
        <dbReference type="ARBA" id="ARBA00023002"/>
    </source>
</evidence>
<keyword evidence="6" id="KW-1015">Disulfide bond</keyword>
<comment type="caution">
    <text evidence="10">The sequence shown here is derived from an EMBL/GenBank/DDBJ whole genome shotgun (WGS) entry which is preliminary data.</text>
</comment>
<evidence type="ECO:0000256" key="7">
    <source>
        <dbReference type="ARBA" id="ARBA00043088"/>
    </source>
</evidence>
<dbReference type="EMBL" id="NJES01000268">
    <property type="protein sequence ID" value="PHH74528.1"/>
    <property type="molecule type" value="Genomic_DNA"/>
</dbReference>
<evidence type="ECO:0000313" key="10">
    <source>
        <dbReference type="EMBL" id="PHH74528.1"/>
    </source>
</evidence>
<name>A0A2C5Y8Y9_9HYPO</name>
<keyword evidence="3" id="KW-0521">NADP</keyword>
<keyword evidence="11" id="KW-1185">Reference proteome</keyword>